<dbReference type="OrthoDB" id="9796845at2"/>
<organism evidence="1 2">
    <name type="scientific">Bacillus coahuilensis p1.1.43</name>
    <dbReference type="NCBI Taxonomy" id="1150625"/>
    <lineage>
        <taxon>Bacteria</taxon>
        <taxon>Bacillati</taxon>
        <taxon>Bacillota</taxon>
        <taxon>Bacilli</taxon>
        <taxon>Bacillales</taxon>
        <taxon>Bacillaceae</taxon>
        <taxon>Bacillus</taxon>
    </lineage>
</organism>
<evidence type="ECO:0000313" key="1">
    <source>
        <dbReference type="EMBL" id="KUP07893.1"/>
    </source>
</evidence>
<dbReference type="AlphaFoldDB" id="A0A147KAX6"/>
<gene>
    <name evidence="1" type="ORF">Q75_03815</name>
</gene>
<dbReference type="Pfam" id="PF10127">
    <property type="entry name" value="RlaP"/>
    <property type="match status" value="1"/>
</dbReference>
<dbReference type="EMBL" id="LDYG01000019">
    <property type="protein sequence ID" value="KUP07893.1"/>
    <property type="molecule type" value="Genomic_DNA"/>
</dbReference>
<dbReference type="Proteomes" id="UP000074108">
    <property type="component" value="Unassembled WGS sequence"/>
</dbReference>
<comment type="caution">
    <text evidence="1">The sequence shown here is derived from an EMBL/GenBank/DDBJ whole genome shotgun (WGS) entry which is preliminary data.</text>
</comment>
<dbReference type="PATRIC" id="fig|1150625.3.peg.798"/>
<dbReference type="PANTHER" id="PTHR34817">
    <property type="entry name" value="NUCLEOTIDYLTRANSFERASE"/>
    <property type="match status" value="1"/>
</dbReference>
<dbReference type="InterPro" id="IPR018775">
    <property type="entry name" value="RlaP"/>
</dbReference>
<keyword evidence="2" id="KW-1185">Reference proteome</keyword>
<dbReference type="PANTHER" id="PTHR34817:SF2">
    <property type="entry name" value="NUCLEOTIDYLTRANSFERASE"/>
    <property type="match status" value="1"/>
</dbReference>
<evidence type="ECO:0008006" key="3">
    <source>
        <dbReference type="Google" id="ProtNLM"/>
    </source>
</evidence>
<reference evidence="1 2" key="1">
    <citation type="journal article" date="2016" name="Front. Microbiol.">
        <title>Microevolution Analysis of Bacillus coahuilensis Unveils Differences in Phosphorus Acquisition Strategies and Their Regulation.</title>
        <authorList>
            <person name="Gomez-Lunar Z."/>
            <person name="Hernandez-Gonzalez I."/>
            <person name="Rodriguez-Torres M.D."/>
            <person name="Souza V."/>
            <person name="Olmedo-Alvarez G."/>
        </authorList>
    </citation>
    <scope>NUCLEOTIDE SEQUENCE [LARGE SCALE GENOMIC DNA]</scope>
    <source>
        <strain evidence="2">p1.1.43</strain>
    </source>
</reference>
<accession>A0A147KAX6</accession>
<sequence length="273" mass="32039">MQEHILQVLAQIEKDHDVKILFAVESGSRAWGFPSKDSDYDVRFIYIHKPEWYLSIDQKRDVIEIPFRESISIPIDPLLDVSGWELTKALRLFRKSNPPLLEWLNSSIIYYEAYSTTDQIRELGGKIFSPLSCLHHYLNMAKGNFRGYLQGSEVKIKKYFYVLRPIFAAKWIEKYHTIPPIGFEDLFEDIVPSGELKASIETLLKRKRAGEELRLEQRVDTINEYVVKEIEHLEDFTKSIKPHTHDPTKELDELFRGTLEEVWGLNDHFIVRS</sequence>
<name>A0A147KAX6_9BACI</name>
<protein>
    <recommendedName>
        <fullName evidence="3">Nucleotidyltransferase</fullName>
    </recommendedName>
</protein>
<proteinExistence type="predicted"/>
<dbReference type="RefSeq" id="WP_059350441.1">
    <property type="nucleotide sequence ID" value="NZ_LDYG01000019.1"/>
</dbReference>
<evidence type="ECO:0000313" key="2">
    <source>
        <dbReference type="Proteomes" id="UP000074108"/>
    </source>
</evidence>